<keyword evidence="4 5" id="KW-0694">RNA-binding</keyword>
<keyword evidence="2 5" id="KW-0808">Transferase</keyword>
<dbReference type="InterPro" id="IPR029063">
    <property type="entry name" value="SAM-dependent_MTases_sf"/>
</dbReference>
<dbReference type="PANTHER" id="PTHR11727:SF27">
    <property type="entry name" value="RIBOSOMAL RNA SMALL SUBUNIT METHYLTRANSFERASE, CHLOROPLASTIC"/>
    <property type="match status" value="1"/>
</dbReference>
<dbReference type="SMART" id="SM00650">
    <property type="entry name" value="rADc"/>
    <property type="match status" value="1"/>
</dbReference>
<evidence type="ECO:0000256" key="3">
    <source>
        <dbReference type="ARBA" id="ARBA00022691"/>
    </source>
</evidence>
<dbReference type="SUPFAM" id="SSF53335">
    <property type="entry name" value="S-adenosyl-L-methionine-dependent methyltransferases"/>
    <property type="match status" value="1"/>
</dbReference>
<sequence length="186" mass="20312">MSAGQRSRRAWGWHPLTDSWAARIVADAGIRRGDLVLDIGAGTGALTGPLLATGARVIAIELHPGRAAHLRERFAGRSLSVVEADAATLRLPGRPFHVVANPPYHLTSTLLRALFAPNSRLIGADLVLQRQAVRRFVERRAPGKRRWDLSFGRPLPRHAFRPPPQVDSAVLVIRTRGGLKAFPPNT</sequence>
<feature type="binding site" evidence="5">
    <location>
        <position position="16"/>
    </location>
    <ligand>
        <name>S-adenosyl-L-methionine</name>
        <dbReference type="ChEBI" id="CHEBI:59789"/>
    </ligand>
</feature>
<feature type="binding site" evidence="5">
    <location>
        <position position="85"/>
    </location>
    <ligand>
        <name>S-adenosyl-L-methionine</name>
        <dbReference type="ChEBI" id="CHEBI:59789"/>
    </ligand>
</feature>
<organism evidence="7 8">
    <name type="scientific">Luedemannella flava</name>
    <dbReference type="NCBI Taxonomy" id="349316"/>
    <lineage>
        <taxon>Bacteria</taxon>
        <taxon>Bacillati</taxon>
        <taxon>Actinomycetota</taxon>
        <taxon>Actinomycetes</taxon>
        <taxon>Micromonosporales</taxon>
        <taxon>Micromonosporaceae</taxon>
        <taxon>Luedemannella</taxon>
    </lineage>
</organism>
<feature type="domain" description="Ribosomal RNA adenine methylase transferase N-terminal" evidence="6">
    <location>
        <begin position="20"/>
        <end position="177"/>
    </location>
</feature>
<feature type="binding site" evidence="5">
    <location>
        <position position="14"/>
    </location>
    <ligand>
        <name>S-adenosyl-L-methionine</name>
        <dbReference type="ChEBI" id="CHEBI:59789"/>
    </ligand>
</feature>
<proteinExistence type="inferred from homology"/>
<dbReference type="PROSITE" id="PS51689">
    <property type="entry name" value="SAM_RNA_A_N6_MT"/>
    <property type="match status" value="1"/>
</dbReference>
<evidence type="ECO:0000259" key="6">
    <source>
        <dbReference type="SMART" id="SM00650"/>
    </source>
</evidence>
<dbReference type="InterPro" id="IPR001737">
    <property type="entry name" value="KsgA/Erm"/>
</dbReference>
<feature type="binding site" evidence="5">
    <location>
        <position position="40"/>
    </location>
    <ligand>
        <name>S-adenosyl-L-methionine</name>
        <dbReference type="ChEBI" id="CHEBI:59789"/>
    </ligand>
</feature>
<evidence type="ECO:0000256" key="4">
    <source>
        <dbReference type="ARBA" id="ARBA00022884"/>
    </source>
</evidence>
<dbReference type="EMBL" id="BAAALT010000065">
    <property type="protein sequence ID" value="GAA1802723.1"/>
    <property type="molecule type" value="Genomic_DNA"/>
</dbReference>
<accession>A0ABN2LYK6</accession>
<name>A0ABN2LYK6_9ACTN</name>
<dbReference type="InterPro" id="IPR020598">
    <property type="entry name" value="rRNA_Ade_methylase_Trfase_N"/>
</dbReference>
<evidence type="ECO:0000256" key="1">
    <source>
        <dbReference type="ARBA" id="ARBA00022603"/>
    </source>
</evidence>
<protein>
    <submittedName>
        <fullName evidence="7">23S rRNA (Adenine(2058)-N(6))-methyltransferase Erm(41)</fullName>
    </submittedName>
</protein>
<evidence type="ECO:0000256" key="2">
    <source>
        <dbReference type="ARBA" id="ARBA00022679"/>
    </source>
</evidence>
<keyword evidence="1 5" id="KW-0489">Methyltransferase</keyword>
<keyword evidence="3 5" id="KW-0949">S-adenosyl-L-methionine</keyword>
<dbReference type="CDD" id="cd02440">
    <property type="entry name" value="AdoMet_MTases"/>
    <property type="match status" value="1"/>
</dbReference>
<dbReference type="Proteomes" id="UP001500218">
    <property type="component" value="Unassembled WGS sequence"/>
</dbReference>
<feature type="binding site" evidence="5">
    <location>
        <position position="61"/>
    </location>
    <ligand>
        <name>S-adenosyl-L-methionine</name>
        <dbReference type="ChEBI" id="CHEBI:59789"/>
    </ligand>
</feature>
<gene>
    <name evidence="7" type="primary">erm(41)</name>
    <name evidence="7" type="ORF">GCM10009682_25700</name>
</gene>
<keyword evidence="8" id="KW-1185">Reference proteome</keyword>
<dbReference type="Pfam" id="PF00398">
    <property type="entry name" value="RrnaAD"/>
    <property type="match status" value="1"/>
</dbReference>
<evidence type="ECO:0000313" key="8">
    <source>
        <dbReference type="Proteomes" id="UP001500218"/>
    </source>
</evidence>
<reference evidence="7 8" key="1">
    <citation type="journal article" date="2019" name="Int. J. Syst. Evol. Microbiol.">
        <title>The Global Catalogue of Microorganisms (GCM) 10K type strain sequencing project: providing services to taxonomists for standard genome sequencing and annotation.</title>
        <authorList>
            <consortium name="The Broad Institute Genomics Platform"/>
            <consortium name="The Broad Institute Genome Sequencing Center for Infectious Disease"/>
            <person name="Wu L."/>
            <person name="Ma J."/>
        </authorList>
    </citation>
    <scope>NUCLEOTIDE SEQUENCE [LARGE SCALE GENOMIC DNA]</scope>
    <source>
        <strain evidence="7 8">JCM 13250</strain>
    </source>
</reference>
<comment type="similarity">
    <text evidence="5">Belongs to the class I-like SAM-binding methyltransferase superfamily. rRNA adenine N(6)-methyltransferase family.</text>
</comment>
<evidence type="ECO:0000256" key="5">
    <source>
        <dbReference type="PROSITE-ProRule" id="PRU01026"/>
    </source>
</evidence>
<dbReference type="Gene3D" id="3.40.50.150">
    <property type="entry name" value="Vaccinia Virus protein VP39"/>
    <property type="match status" value="1"/>
</dbReference>
<dbReference type="RefSeq" id="WP_344130024.1">
    <property type="nucleotide sequence ID" value="NZ_BAAALT010000065.1"/>
</dbReference>
<feature type="binding site" evidence="5">
    <location>
        <position position="101"/>
    </location>
    <ligand>
        <name>S-adenosyl-L-methionine</name>
        <dbReference type="ChEBI" id="CHEBI:59789"/>
    </ligand>
</feature>
<comment type="caution">
    <text evidence="7">The sequence shown here is derived from an EMBL/GenBank/DDBJ whole genome shotgun (WGS) entry which is preliminary data.</text>
</comment>
<dbReference type="PANTHER" id="PTHR11727">
    <property type="entry name" value="DIMETHYLADENOSINE TRANSFERASE"/>
    <property type="match status" value="1"/>
</dbReference>
<evidence type="ECO:0000313" key="7">
    <source>
        <dbReference type="EMBL" id="GAA1802723.1"/>
    </source>
</evidence>